<sequence length="314" mass="34720">MAREYYNHGGLLHLKGFDLNLLTVFEMVFLYTSVSRAAAALGTTPSAVSQSLQKLRQHFDDPLFVREGKGISPTALGVSLHEQIARGLSLIDHTLNATLSAKQRRKFVIFSPCCLALQLLPATIGALEHLGVGYELLHYSSYGDANPYTIAESLLTFRKVDVVFSPAAVSAHAVQCLPLVHQPWVLVCREQHPRMAQCCSEAQLAGERMALLQHANHSAACFDCLPEIRVVLRSDSFISILETVSRSDLLTLLPREVVQRYAPLFNLRVVETTFSLPPLPLYLTYNKFSLRNSEFRTLLDVLLASICIASGTPA</sequence>
<dbReference type="RefSeq" id="WP_024522983.1">
    <property type="nucleotide sequence ID" value="NZ_CP065626.1"/>
</dbReference>
<dbReference type="InterPro" id="IPR000847">
    <property type="entry name" value="LysR_HTH_N"/>
</dbReference>
<dbReference type="Proteomes" id="UP000255248">
    <property type="component" value="Unassembled WGS sequence"/>
</dbReference>
<evidence type="ECO:0000313" key="7">
    <source>
        <dbReference type="Proteomes" id="UP000255248"/>
    </source>
</evidence>
<keyword evidence="2" id="KW-0805">Transcription regulation</keyword>
<dbReference type="GO" id="GO:0003677">
    <property type="term" value="F:DNA binding"/>
    <property type="evidence" value="ECO:0007669"/>
    <property type="project" value="UniProtKB-KW"/>
</dbReference>
<dbReference type="PANTHER" id="PTHR30118">
    <property type="entry name" value="HTH-TYPE TRANSCRIPTIONAL REGULATOR LEUO-RELATED"/>
    <property type="match status" value="1"/>
</dbReference>
<dbReference type="PROSITE" id="PS50931">
    <property type="entry name" value="HTH_LYSR"/>
    <property type="match status" value="1"/>
</dbReference>
<dbReference type="Pfam" id="PF00126">
    <property type="entry name" value="HTH_1"/>
    <property type="match status" value="1"/>
</dbReference>
<dbReference type="OrthoDB" id="6413555at2"/>
<dbReference type="SUPFAM" id="SSF53850">
    <property type="entry name" value="Periplasmic binding protein-like II"/>
    <property type="match status" value="1"/>
</dbReference>
<organism evidence="6 7">
    <name type="scientific">Edwardsiella hoshinae</name>
    <dbReference type="NCBI Taxonomy" id="93378"/>
    <lineage>
        <taxon>Bacteria</taxon>
        <taxon>Pseudomonadati</taxon>
        <taxon>Pseudomonadota</taxon>
        <taxon>Gammaproteobacteria</taxon>
        <taxon>Enterobacterales</taxon>
        <taxon>Hafniaceae</taxon>
        <taxon>Edwardsiella</taxon>
    </lineage>
</organism>
<dbReference type="InterPro" id="IPR036390">
    <property type="entry name" value="WH_DNA-bd_sf"/>
</dbReference>
<comment type="similarity">
    <text evidence="1">Belongs to the LysR transcriptional regulatory family.</text>
</comment>
<dbReference type="EMBL" id="UFXZ01000001">
    <property type="protein sequence ID" value="STC89996.1"/>
    <property type="molecule type" value="Genomic_DNA"/>
</dbReference>
<dbReference type="Pfam" id="PF03466">
    <property type="entry name" value="LysR_substrate"/>
    <property type="match status" value="1"/>
</dbReference>
<dbReference type="SUPFAM" id="SSF46785">
    <property type="entry name" value="Winged helix' DNA-binding domain"/>
    <property type="match status" value="1"/>
</dbReference>
<keyword evidence="4" id="KW-0804">Transcription</keyword>
<name>A0A376DID4_9GAMM</name>
<dbReference type="Gene3D" id="3.40.190.10">
    <property type="entry name" value="Periplasmic binding protein-like II"/>
    <property type="match status" value="2"/>
</dbReference>
<dbReference type="InterPro" id="IPR050389">
    <property type="entry name" value="LysR-type_TF"/>
</dbReference>
<dbReference type="Gene3D" id="1.10.10.10">
    <property type="entry name" value="Winged helix-like DNA-binding domain superfamily/Winged helix DNA-binding domain"/>
    <property type="match status" value="1"/>
</dbReference>
<protein>
    <submittedName>
        <fullName evidence="6">HTH-type transcriptional regulator LeuO</fullName>
    </submittedName>
</protein>
<feature type="domain" description="HTH lysR-type" evidence="5">
    <location>
        <begin position="17"/>
        <end position="74"/>
    </location>
</feature>
<dbReference type="STRING" id="93378.A9798_11520"/>
<evidence type="ECO:0000256" key="4">
    <source>
        <dbReference type="ARBA" id="ARBA00023163"/>
    </source>
</evidence>
<dbReference type="InterPro" id="IPR005119">
    <property type="entry name" value="LysR_subst-bd"/>
</dbReference>
<reference evidence="6 7" key="1">
    <citation type="submission" date="2018-06" db="EMBL/GenBank/DDBJ databases">
        <authorList>
            <consortium name="Pathogen Informatics"/>
            <person name="Doyle S."/>
        </authorList>
    </citation>
    <scope>NUCLEOTIDE SEQUENCE [LARGE SCALE GENOMIC DNA]</scope>
    <source>
        <strain evidence="6 7">NCTC12121</strain>
    </source>
</reference>
<evidence type="ECO:0000313" key="6">
    <source>
        <dbReference type="EMBL" id="STC89996.1"/>
    </source>
</evidence>
<evidence type="ECO:0000256" key="1">
    <source>
        <dbReference type="ARBA" id="ARBA00009437"/>
    </source>
</evidence>
<dbReference type="AlphaFoldDB" id="A0A376DID4"/>
<proteinExistence type="inferred from homology"/>
<evidence type="ECO:0000259" key="5">
    <source>
        <dbReference type="PROSITE" id="PS50931"/>
    </source>
</evidence>
<dbReference type="GO" id="GO:0003700">
    <property type="term" value="F:DNA-binding transcription factor activity"/>
    <property type="evidence" value="ECO:0007669"/>
    <property type="project" value="InterPro"/>
</dbReference>
<dbReference type="InterPro" id="IPR036388">
    <property type="entry name" value="WH-like_DNA-bd_sf"/>
</dbReference>
<dbReference type="PANTHER" id="PTHR30118:SF14">
    <property type="entry name" value="LYSR FAMILY TRANSCRIPTIONAL REGULATOR"/>
    <property type="match status" value="1"/>
</dbReference>
<evidence type="ECO:0000256" key="3">
    <source>
        <dbReference type="ARBA" id="ARBA00023125"/>
    </source>
</evidence>
<gene>
    <name evidence="6" type="primary">leuO_2</name>
    <name evidence="6" type="ORF">NCTC12121_02447</name>
</gene>
<evidence type="ECO:0000256" key="2">
    <source>
        <dbReference type="ARBA" id="ARBA00023015"/>
    </source>
</evidence>
<accession>A0A376DID4</accession>
<keyword evidence="3" id="KW-0238">DNA-binding</keyword>